<keyword evidence="2" id="KW-1185">Reference proteome</keyword>
<evidence type="ECO:0000313" key="2">
    <source>
        <dbReference type="Proteomes" id="UP000814128"/>
    </source>
</evidence>
<reference evidence="1" key="2">
    <citation type="journal article" date="2022" name="New Phytol.">
        <title>Evolutionary transition to the ectomycorrhizal habit in the genomes of a hyperdiverse lineage of mushroom-forming fungi.</title>
        <authorList>
            <person name="Looney B."/>
            <person name="Miyauchi S."/>
            <person name="Morin E."/>
            <person name="Drula E."/>
            <person name="Courty P.E."/>
            <person name="Kohler A."/>
            <person name="Kuo A."/>
            <person name="LaButti K."/>
            <person name="Pangilinan J."/>
            <person name="Lipzen A."/>
            <person name="Riley R."/>
            <person name="Andreopoulos W."/>
            <person name="He G."/>
            <person name="Johnson J."/>
            <person name="Nolan M."/>
            <person name="Tritt A."/>
            <person name="Barry K.W."/>
            <person name="Grigoriev I.V."/>
            <person name="Nagy L.G."/>
            <person name="Hibbett D."/>
            <person name="Henrissat B."/>
            <person name="Matheny P.B."/>
            <person name="Labbe J."/>
            <person name="Martin F.M."/>
        </authorList>
    </citation>
    <scope>NUCLEOTIDE SEQUENCE</scope>
    <source>
        <strain evidence="1">EC-137</strain>
    </source>
</reference>
<name>A0ACB8QYV7_9AGAM</name>
<comment type="caution">
    <text evidence="1">The sequence shown here is derived from an EMBL/GenBank/DDBJ whole genome shotgun (WGS) entry which is preliminary data.</text>
</comment>
<dbReference type="Proteomes" id="UP000814128">
    <property type="component" value="Unassembled WGS sequence"/>
</dbReference>
<organism evidence="1 2">
    <name type="scientific">Vararia minispora EC-137</name>
    <dbReference type="NCBI Taxonomy" id="1314806"/>
    <lineage>
        <taxon>Eukaryota</taxon>
        <taxon>Fungi</taxon>
        <taxon>Dikarya</taxon>
        <taxon>Basidiomycota</taxon>
        <taxon>Agaricomycotina</taxon>
        <taxon>Agaricomycetes</taxon>
        <taxon>Russulales</taxon>
        <taxon>Lachnocladiaceae</taxon>
        <taxon>Vararia</taxon>
    </lineage>
</organism>
<proteinExistence type="predicted"/>
<protein>
    <submittedName>
        <fullName evidence="1">Uncharacterized protein</fullName>
    </submittedName>
</protein>
<accession>A0ACB8QYV7</accession>
<dbReference type="EMBL" id="MU273466">
    <property type="protein sequence ID" value="KAI0036988.1"/>
    <property type="molecule type" value="Genomic_DNA"/>
</dbReference>
<reference evidence="1" key="1">
    <citation type="submission" date="2021-02" db="EMBL/GenBank/DDBJ databases">
        <authorList>
            <consortium name="DOE Joint Genome Institute"/>
            <person name="Ahrendt S."/>
            <person name="Looney B.P."/>
            <person name="Miyauchi S."/>
            <person name="Morin E."/>
            <person name="Drula E."/>
            <person name="Courty P.E."/>
            <person name="Chicoki N."/>
            <person name="Fauchery L."/>
            <person name="Kohler A."/>
            <person name="Kuo A."/>
            <person name="Labutti K."/>
            <person name="Pangilinan J."/>
            <person name="Lipzen A."/>
            <person name="Riley R."/>
            <person name="Andreopoulos W."/>
            <person name="He G."/>
            <person name="Johnson J."/>
            <person name="Barry K.W."/>
            <person name="Grigoriev I.V."/>
            <person name="Nagy L."/>
            <person name="Hibbett D."/>
            <person name="Henrissat B."/>
            <person name="Matheny P.B."/>
            <person name="Labbe J."/>
            <person name="Martin F."/>
        </authorList>
    </citation>
    <scope>NUCLEOTIDE SEQUENCE</scope>
    <source>
        <strain evidence="1">EC-137</strain>
    </source>
</reference>
<evidence type="ECO:0000313" key="1">
    <source>
        <dbReference type="EMBL" id="KAI0036988.1"/>
    </source>
</evidence>
<sequence length="199" mass="21853">MSLALPVSGLLSPMATPRLAPSDLPAVPSTSPSTVPAPASMTRKQAREDRHLQYLEEERLDDERALRSITNQVITLRVPFETVKTEFEDLDGLSHSPPFSFSRPPIMWLDTAVSYPPAVPAHAAVRHYQSIPPLTPDATIRAVVARDRRAHLPAMFKQPGSPQLDSALTRKSTRRSASAAARRRASAERERMCRPGSSA</sequence>
<gene>
    <name evidence="1" type="ORF">K488DRAFT_81491</name>
</gene>